<dbReference type="AlphaFoldDB" id="A0A6S6SPL2"/>
<dbReference type="InterPro" id="IPR052376">
    <property type="entry name" value="Oxidative_Scav/Glycosyltrans"/>
</dbReference>
<feature type="domain" description="CT398-like coiled coil hairpin" evidence="3">
    <location>
        <begin position="29"/>
        <end position="184"/>
    </location>
</feature>
<proteinExistence type="predicted"/>
<feature type="coiled-coil region" evidence="1">
    <location>
        <begin position="25"/>
        <end position="170"/>
    </location>
</feature>
<evidence type="ECO:0000256" key="1">
    <source>
        <dbReference type="SAM" id="Coils"/>
    </source>
</evidence>
<dbReference type="Pfam" id="PF02591">
    <property type="entry name" value="Zn_ribbon_9"/>
    <property type="match status" value="1"/>
</dbReference>
<organism evidence="4">
    <name type="scientific">uncultured Campylobacterales bacterium</name>
    <dbReference type="NCBI Taxonomy" id="352960"/>
    <lineage>
        <taxon>Bacteria</taxon>
        <taxon>Pseudomonadati</taxon>
        <taxon>Campylobacterota</taxon>
        <taxon>Epsilonproteobacteria</taxon>
        <taxon>Campylobacterales</taxon>
        <taxon>environmental samples</taxon>
    </lineage>
</organism>
<keyword evidence="1" id="KW-0175">Coiled coil</keyword>
<dbReference type="PANTHER" id="PTHR39082:SF1">
    <property type="entry name" value="SCAVENGER RECEPTOR CLASS A MEMBER 3"/>
    <property type="match status" value="1"/>
</dbReference>
<dbReference type="Pfam" id="PF24481">
    <property type="entry name" value="CT398_CC"/>
    <property type="match status" value="1"/>
</dbReference>
<evidence type="ECO:0000313" key="4">
    <source>
        <dbReference type="EMBL" id="CAA6806980.1"/>
    </source>
</evidence>
<dbReference type="PANTHER" id="PTHR39082">
    <property type="entry name" value="PHOSPHOLIPASE C-BETA-2-RELATED"/>
    <property type="match status" value="1"/>
</dbReference>
<reference evidence="4" key="1">
    <citation type="submission" date="2020-01" db="EMBL/GenBank/DDBJ databases">
        <authorList>
            <person name="Meier V. D."/>
            <person name="Meier V D."/>
        </authorList>
    </citation>
    <scope>NUCLEOTIDE SEQUENCE</scope>
    <source>
        <strain evidence="4">HLG_WM_MAG_12</strain>
    </source>
</reference>
<dbReference type="InterPro" id="IPR003743">
    <property type="entry name" value="Zf-RING_7"/>
</dbReference>
<gene>
    <name evidence="4" type="ORF">HELGO_WM13862</name>
</gene>
<protein>
    <submittedName>
        <fullName evidence="4">Uncharacterized protein</fullName>
    </submittedName>
</protein>
<dbReference type="SUPFAM" id="SSF57997">
    <property type="entry name" value="Tropomyosin"/>
    <property type="match status" value="1"/>
</dbReference>
<dbReference type="InterPro" id="IPR056003">
    <property type="entry name" value="CT398_CC_hairpin"/>
</dbReference>
<feature type="domain" description="C4-type zinc ribbon" evidence="2">
    <location>
        <begin position="198"/>
        <end position="230"/>
    </location>
</feature>
<accession>A0A6S6SPL2</accession>
<evidence type="ECO:0000259" key="2">
    <source>
        <dbReference type="Pfam" id="PF02591"/>
    </source>
</evidence>
<dbReference type="EMBL" id="CACVAW010000024">
    <property type="protein sequence ID" value="CAA6806980.1"/>
    <property type="molecule type" value="Genomic_DNA"/>
</dbReference>
<name>A0A6S6SPL2_9BACT</name>
<evidence type="ECO:0000259" key="3">
    <source>
        <dbReference type="Pfam" id="PF24481"/>
    </source>
</evidence>
<sequence length="235" mass="27101">MNQHLQKLVELSSIDKEMSSYNPKIEEANKELEISAKNFDEISNQIQKLEDSNKDLLVKISKNESYIDELGEKLEKKKVQSASLKTEKEIQSINIEIDIAKEQINFANEEIARFENYIESNAKEVETLKEQVQGIEDEFKNKEKETARILEDIEKSKAQIQTKRDKIKSDVNVKVFSFYESIRKWAGDSAIVPVKRKACYGCHLVINEQTYSAVLLSDELITCQSCGRIIYLPEE</sequence>
<dbReference type="Gene3D" id="1.10.287.1490">
    <property type="match status" value="1"/>
</dbReference>